<dbReference type="Proteomes" id="UP000477722">
    <property type="component" value="Unassembled WGS sequence"/>
</dbReference>
<name>A0A6G4WVY7_9ACTN</name>
<evidence type="ECO:0000313" key="3">
    <source>
        <dbReference type="Proteomes" id="UP000477722"/>
    </source>
</evidence>
<dbReference type="GO" id="GO:0003676">
    <property type="term" value="F:nucleic acid binding"/>
    <property type="evidence" value="ECO:0007669"/>
    <property type="project" value="InterPro"/>
</dbReference>
<sequence length="205" mass="22624">MEEGDVAAGKSTAAACGGWIVFEDEAGQSMTPPRAGSWGRKGCTPVVRVRGRGSGRVSMAGLTCCEPGERSRMFYSVREYRGRRKGESKGIGWRDLRDLLVRAHIQLGGPIVLVWDNLRMHLVEPMREFIAARADWLTVIQLPSYAPDLNPQEGVWALVKRDIGNLAAADLSDITRTVKRRLKQIQYRPDLVDGCLAGTDLIMDG</sequence>
<dbReference type="AlphaFoldDB" id="A0A6G4WVY7"/>
<evidence type="ECO:0000259" key="1">
    <source>
        <dbReference type="Pfam" id="PF13358"/>
    </source>
</evidence>
<accession>A0A6G4WVY7</accession>
<dbReference type="Gene3D" id="3.30.420.10">
    <property type="entry name" value="Ribonuclease H-like superfamily/Ribonuclease H"/>
    <property type="match status" value="1"/>
</dbReference>
<dbReference type="Pfam" id="PF13358">
    <property type="entry name" value="DDE_3"/>
    <property type="match status" value="1"/>
</dbReference>
<protein>
    <submittedName>
        <fullName evidence="2">Transposase</fullName>
    </submittedName>
</protein>
<gene>
    <name evidence="2" type="ORF">G5C65_10455</name>
</gene>
<dbReference type="EMBL" id="JAAKZZ010000076">
    <property type="protein sequence ID" value="NGO68767.1"/>
    <property type="molecule type" value="Genomic_DNA"/>
</dbReference>
<comment type="caution">
    <text evidence="2">The sequence shown here is derived from an EMBL/GenBank/DDBJ whole genome shotgun (WGS) entry which is preliminary data.</text>
</comment>
<organism evidence="2 3">
    <name type="scientific">Streptomyces boncukensis</name>
    <dbReference type="NCBI Taxonomy" id="2711219"/>
    <lineage>
        <taxon>Bacteria</taxon>
        <taxon>Bacillati</taxon>
        <taxon>Actinomycetota</taxon>
        <taxon>Actinomycetes</taxon>
        <taxon>Kitasatosporales</taxon>
        <taxon>Streptomycetaceae</taxon>
        <taxon>Streptomyces</taxon>
    </lineage>
</organism>
<evidence type="ECO:0000313" key="2">
    <source>
        <dbReference type="EMBL" id="NGO68767.1"/>
    </source>
</evidence>
<proteinExistence type="predicted"/>
<reference evidence="2 3" key="1">
    <citation type="submission" date="2020-02" db="EMBL/GenBank/DDBJ databases">
        <title>Whole-genome analyses of novel actinobacteria.</title>
        <authorList>
            <person name="Sahin N."/>
            <person name="Tatar D."/>
        </authorList>
    </citation>
    <scope>NUCLEOTIDE SEQUENCE [LARGE SCALE GENOMIC DNA]</scope>
    <source>
        <strain evidence="2 3">SB3404</strain>
    </source>
</reference>
<dbReference type="InterPro" id="IPR038717">
    <property type="entry name" value="Tc1-like_DDE_dom"/>
</dbReference>
<keyword evidence="3" id="KW-1185">Reference proteome</keyword>
<dbReference type="InterPro" id="IPR036397">
    <property type="entry name" value="RNaseH_sf"/>
</dbReference>
<feature type="domain" description="Tc1-like transposase DDE" evidence="1">
    <location>
        <begin position="20"/>
        <end position="169"/>
    </location>
</feature>